<dbReference type="EMBL" id="CP017634">
    <property type="protein sequence ID" value="ATW23413.1"/>
    <property type="molecule type" value="Genomic_DNA"/>
</dbReference>
<dbReference type="Pfam" id="PF12652">
    <property type="entry name" value="CotJB"/>
    <property type="match status" value="1"/>
</dbReference>
<accession>A0A3G1KLW5</accession>
<evidence type="ECO:0000313" key="2">
    <source>
        <dbReference type="EMBL" id="ATW23413.1"/>
    </source>
</evidence>
<dbReference type="AlphaFoldDB" id="A0A3G1KLW5"/>
<name>A0A3G1KLW5_FORW1</name>
<dbReference type="RefSeq" id="WP_148132552.1">
    <property type="nucleotide sequence ID" value="NZ_CP017634.1"/>
</dbReference>
<evidence type="ECO:0000259" key="1">
    <source>
        <dbReference type="Pfam" id="PF12652"/>
    </source>
</evidence>
<proteinExistence type="predicted"/>
<dbReference type="PIRSF" id="PIRSF010606">
    <property type="entry name" value="Spore_coat_CotJB"/>
    <property type="match status" value="1"/>
</dbReference>
<dbReference type="InterPro" id="IPR024207">
    <property type="entry name" value="CotJB_dom"/>
</dbReference>
<feature type="domain" description="Protein CotJB" evidence="1">
    <location>
        <begin position="8"/>
        <end position="83"/>
    </location>
</feature>
<sequence>MSKSNRRSLLRKIQELEFAAVELNLFLDTHPENEQALCDYNRFTEELMNVKNMYEIRYGPLANFGSSPSQFPWQWIQSPWPWEED</sequence>
<evidence type="ECO:0000313" key="3">
    <source>
        <dbReference type="Proteomes" id="UP000323521"/>
    </source>
</evidence>
<gene>
    <name evidence="2" type="ORF">DCMF_00140</name>
</gene>
<dbReference type="InterPro" id="IPR016571">
    <property type="entry name" value="Spore_coat_assembly_CotJB"/>
</dbReference>
<keyword evidence="3" id="KW-1185">Reference proteome</keyword>
<protein>
    <submittedName>
        <fullName evidence="2">Spore coat protein CotJB</fullName>
    </submittedName>
</protein>
<dbReference type="KEGG" id="fwa:DCMF_00140"/>
<reference evidence="2 3" key="1">
    <citation type="submission" date="2016-10" db="EMBL/GenBank/DDBJ databases">
        <title>Complete Genome Sequence of Peptococcaceae strain DCMF.</title>
        <authorList>
            <person name="Edwards R.J."/>
            <person name="Holland S.I."/>
            <person name="Deshpande N.P."/>
            <person name="Wong Y.K."/>
            <person name="Ertan H."/>
            <person name="Manefield M."/>
            <person name="Russell T.L."/>
            <person name="Lee M.J."/>
        </authorList>
    </citation>
    <scope>NUCLEOTIDE SEQUENCE [LARGE SCALE GENOMIC DNA]</scope>
    <source>
        <strain evidence="2 3">DCMF</strain>
    </source>
</reference>
<organism evidence="2 3">
    <name type="scientific">Formimonas warabiya</name>
    <dbReference type="NCBI Taxonomy" id="1761012"/>
    <lineage>
        <taxon>Bacteria</taxon>
        <taxon>Bacillati</taxon>
        <taxon>Bacillota</taxon>
        <taxon>Clostridia</taxon>
        <taxon>Eubacteriales</taxon>
        <taxon>Peptococcaceae</taxon>
        <taxon>Candidatus Formimonas</taxon>
    </lineage>
</organism>
<dbReference type="Proteomes" id="UP000323521">
    <property type="component" value="Chromosome"/>
</dbReference>
<keyword evidence="2" id="KW-0167">Capsid protein</keyword>
<keyword evidence="2" id="KW-0946">Virion</keyword>
<dbReference type="OrthoDB" id="9804099at2"/>